<dbReference type="InterPro" id="IPR027417">
    <property type="entry name" value="P-loop_NTPase"/>
</dbReference>
<evidence type="ECO:0000256" key="10">
    <source>
        <dbReference type="ARBA" id="ARBA00023251"/>
    </source>
</evidence>
<evidence type="ECO:0000256" key="11">
    <source>
        <dbReference type="ARBA" id="ARBA00038076"/>
    </source>
</evidence>
<evidence type="ECO:0000313" key="16">
    <source>
        <dbReference type="Proteomes" id="UP001152321"/>
    </source>
</evidence>
<evidence type="ECO:0000256" key="9">
    <source>
        <dbReference type="ARBA" id="ARBA00023136"/>
    </source>
</evidence>
<dbReference type="PANTHER" id="PTHR30572:SF4">
    <property type="entry name" value="ABC TRANSPORTER PERMEASE YTRF"/>
    <property type="match status" value="1"/>
</dbReference>
<keyword evidence="3" id="KW-1003">Cell membrane</keyword>
<evidence type="ECO:0000256" key="4">
    <source>
        <dbReference type="ARBA" id="ARBA00022519"/>
    </source>
</evidence>
<proteinExistence type="inferred from homology"/>
<evidence type="ECO:0000256" key="2">
    <source>
        <dbReference type="ARBA" id="ARBA00022448"/>
    </source>
</evidence>
<comment type="caution">
    <text evidence="15">The sequence shown here is derived from an EMBL/GenBank/DDBJ whole genome shotgun (WGS) entry which is preliminary data.</text>
</comment>
<comment type="similarity">
    <text evidence="11">Belongs to the ABC-4 integral membrane protein family.</text>
</comment>
<organism evidence="15 16">
    <name type="scientific">Bdellovibrio svalbardensis</name>
    <dbReference type="NCBI Taxonomy" id="2972972"/>
    <lineage>
        <taxon>Bacteria</taxon>
        <taxon>Pseudomonadati</taxon>
        <taxon>Bdellovibrionota</taxon>
        <taxon>Bdellovibrionia</taxon>
        <taxon>Bdellovibrionales</taxon>
        <taxon>Pseudobdellovibrionaceae</taxon>
        <taxon>Bdellovibrio</taxon>
    </lineage>
</organism>
<keyword evidence="10" id="KW-0046">Antibiotic resistance</keyword>
<feature type="transmembrane region" description="Helical" evidence="13">
    <location>
        <begin position="539"/>
        <end position="560"/>
    </location>
</feature>
<keyword evidence="5 13" id="KW-0812">Transmembrane</keyword>
<dbReference type="SMART" id="SM00382">
    <property type="entry name" value="AAA"/>
    <property type="match status" value="1"/>
</dbReference>
<keyword evidence="6" id="KW-0547">Nucleotide-binding</keyword>
<keyword evidence="8 13" id="KW-1133">Transmembrane helix</keyword>
<evidence type="ECO:0000256" key="5">
    <source>
        <dbReference type="ARBA" id="ARBA00022692"/>
    </source>
</evidence>
<feature type="transmembrane region" description="Helical" evidence="13">
    <location>
        <begin position="580"/>
        <end position="606"/>
    </location>
</feature>
<dbReference type="Proteomes" id="UP001152321">
    <property type="component" value="Unassembled WGS sequence"/>
</dbReference>
<evidence type="ECO:0000256" key="7">
    <source>
        <dbReference type="ARBA" id="ARBA00022840"/>
    </source>
</evidence>
<dbReference type="SUPFAM" id="SSF52540">
    <property type="entry name" value="P-loop containing nucleoside triphosphate hydrolases"/>
    <property type="match status" value="1"/>
</dbReference>
<dbReference type="InterPro" id="IPR050250">
    <property type="entry name" value="Macrolide_Exporter_MacB"/>
</dbReference>
<accession>A0ABT6DHE3</accession>
<keyword evidence="7" id="KW-0067">ATP-binding</keyword>
<dbReference type="Gene3D" id="3.40.50.300">
    <property type="entry name" value="P-loop containing nucleotide triphosphate hydrolases"/>
    <property type="match status" value="1"/>
</dbReference>
<evidence type="ECO:0000256" key="12">
    <source>
        <dbReference type="ARBA" id="ARBA00038388"/>
    </source>
</evidence>
<comment type="subcellular location">
    <subcellularLocation>
        <location evidence="1">Cell inner membrane</location>
        <topology evidence="1">Multi-pass membrane protein</topology>
    </subcellularLocation>
</comment>
<dbReference type="EMBL" id="JANRMI010000002">
    <property type="protein sequence ID" value="MDG0816277.1"/>
    <property type="molecule type" value="Genomic_DNA"/>
</dbReference>
<dbReference type="InterPro" id="IPR003838">
    <property type="entry name" value="ABC3_permease_C"/>
</dbReference>
<protein>
    <submittedName>
        <fullName evidence="15">ABC transporter permease</fullName>
    </submittedName>
</protein>
<feature type="transmembrane region" description="Helical" evidence="13">
    <location>
        <begin position="618"/>
        <end position="642"/>
    </location>
</feature>
<keyword evidence="4" id="KW-0997">Cell inner membrane</keyword>
<keyword evidence="16" id="KW-1185">Reference proteome</keyword>
<evidence type="ECO:0000259" key="14">
    <source>
        <dbReference type="PROSITE" id="PS50893"/>
    </source>
</evidence>
<keyword evidence="9 13" id="KW-0472">Membrane</keyword>
<dbReference type="InterPro" id="IPR017871">
    <property type="entry name" value="ABC_transporter-like_CS"/>
</dbReference>
<dbReference type="RefSeq" id="WP_277577755.1">
    <property type="nucleotide sequence ID" value="NZ_JANRMI010000002.1"/>
</dbReference>
<dbReference type="InterPro" id="IPR003439">
    <property type="entry name" value="ABC_transporter-like_ATP-bd"/>
</dbReference>
<dbReference type="Pfam" id="PF00005">
    <property type="entry name" value="ABC_tran"/>
    <property type="match status" value="1"/>
</dbReference>
<evidence type="ECO:0000256" key="1">
    <source>
        <dbReference type="ARBA" id="ARBA00004429"/>
    </source>
</evidence>
<feature type="domain" description="ABC transporter" evidence="14">
    <location>
        <begin position="5"/>
        <end position="246"/>
    </location>
</feature>
<evidence type="ECO:0000313" key="15">
    <source>
        <dbReference type="EMBL" id="MDG0816277.1"/>
    </source>
</evidence>
<comment type="similarity">
    <text evidence="12">Belongs to the ABC transporter superfamily. Macrolide exporter (TC 3.A.1.122) family.</text>
</comment>
<evidence type="ECO:0000256" key="13">
    <source>
        <dbReference type="SAM" id="Phobius"/>
    </source>
</evidence>
<dbReference type="InterPro" id="IPR017911">
    <property type="entry name" value="MacB-like_ATP-bd"/>
</dbReference>
<dbReference type="InterPro" id="IPR025857">
    <property type="entry name" value="MacB_PCD"/>
</dbReference>
<sequence>MKPLISIRNLKKQYVTDVGDGELIEVAALAGVDLDIHQGEFVAIMGPSGSGKSTLMQILGLLDRSTSGEFHLNGQDIGKMNDDQLAELRSHLIGFVFQFFNLLPRSTCIDNVALPIIYSGGPNPQERAIELLKTVDLGHRLTHRPHQLSGGQQQRVAIARALANNPKIIFADEPTGNISSQQTEEVLNLLDDLNKKGVTIILVTHEPEVAHRARRLITIRDGVVEGDETLQEPRIRCTQPEQIPVKEKADSFHWKRSRENLRMAWGSLTLNLLRTSLATLGVIIGIASFVAMVAIGEGAKKAVGDMISSLGTNILNIRAVNPRGAKGTNDNYRKFEINDFEALQQFAKTVPAIKNVDTQVYGDVTVSYQNKNSVVELMGATPTIEGMQNFKPIMGRFFTEDENHMQARVALIGQTVAQNLFGDQNPVGSMIKLNKAEYQVIGLLPRKGATAYKDRDELIIVPLRTGMNRILGRKSLAVMTVEAVDSAYMNRAQASVDDWFYEYRQLKDGEAKNYEIRNMNDIQQLYTQSTGIISSMLKAISIVALLVGGIGIMNVMFVSVKERTREVGLRKAIGAKRLDILSQFLVESVLIGLFGGIVGMILGYLLSIAASELLDWATLFSVGSVVIAFVFSFVVGLVFGLWPAKQASELSPIEALRYE</sequence>
<evidence type="ECO:0000256" key="3">
    <source>
        <dbReference type="ARBA" id="ARBA00022475"/>
    </source>
</evidence>
<dbReference type="PROSITE" id="PS50893">
    <property type="entry name" value="ABC_TRANSPORTER_2"/>
    <property type="match status" value="1"/>
</dbReference>
<dbReference type="InterPro" id="IPR003593">
    <property type="entry name" value="AAA+_ATPase"/>
</dbReference>
<keyword evidence="2" id="KW-0813">Transport</keyword>
<reference evidence="15" key="1">
    <citation type="submission" date="2022-08" db="EMBL/GenBank/DDBJ databases">
        <title>Novel Bdellovibrio Species Isolated from Svalbard: Designation Bdellovibrio svalbardensis.</title>
        <authorList>
            <person name="Mitchell R.J."/>
            <person name="Choi S.Y."/>
        </authorList>
    </citation>
    <scope>NUCLEOTIDE SEQUENCE</scope>
    <source>
        <strain evidence="15">PAP01</strain>
    </source>
</reference>
<dbReference type="PANTHER" id="PTHR30572">
    <property type="entry name" value="MEMBRANE COMPONENT OF TRANSPORTER-RELATED"/>
    <property type="match status" value="1"/>
</dbReference>
<gene>
    <name evidence="15" type="ORF">NWE73_07870</name>
</gene>
<name>A0ABT6DHE3_9BACT</name>
<dbReference type="CDD" id="cd03255">
    <property type="entry name" value="ABC_MJ0796_LolCDE_FtsE"/>
    <property type="match status" value="1"/>
</dbReference>
<dbReference type="Pfam" id="PF12704">
    <property type="entry name" value="MacB_PCD"/>
    <property type="match status" value="1"/>
</dbReference>
<dbReference type="PROSITE" id="PS00211">
    <property type="entry name" value="ABC_TRANSPORTER_1"/>
    <property type="match status" value="1"/>
</dbReference>
<evidence type="ECO:0000256" key="6">
    <source>
        <dbReference type="ARBA" id="ARBA00022741"/>
    </source>
</evidence>
<dbReference type="Pfam" id="PF02687">
    <property type="entry name" value="FtsX"/>
    <property type="match status" value="1"/>
</dbReference>
<evidence type="ECO:0000256" key="8">
    <source>
        <dbReference type="ARBA" id="ARBA00022989"/>
    </source>
</evidence>